<comment type="caution">
    <text evidence="2">The sequence shown here is derived from an EMBL/GenBank/DDBJ whole genome shotgun (WGS) entry which is preliminary data.</text>
</comment>
<proteinExistence type="predicted"/>
<dbReference type="OrthoDB" id="2454201at2"/>
<dbReference type="RefSeq" id="WP_066230776.1">
    <property type="nucleotide sequence ID" value="NZ_JARMRX010000040.1"/>
</dbReference>
<dbReference type="AlphaFoldDB" id="A0A150L6I6"/>
<feature type="coiled-coil region" evidence="1">
    <location>
        <begin position="88"/>
        <end position="122"/>
    </location>
</feature>
<dbReference type="STRING" id="46224.B4102_0567"/>
<organism evidence="2 3">
    <name type="scientific">Heyndrickxia sporothermodurans</name>
    <dbReference type="NCBI Taxonomy" id="46224"/>
    <lineage>
        <taxon>Bacteria</taxon>
        <taxon>Bacillati</taxon>
        <taxon>Bacillota</taxon>
        <taxon>Bacilli</taxon>
        <taxon>Bacillales</taxon>
        <taxon>Bacillaceae</taxon>
        <taxon>Heyndrickxia</taxon>
    </lineage>
</organism>
<sequence>MNNINMITIMILNQDISRFSTAIQENEEKIKRLRKAKMSIENLREDLINNKKNVFKPEFFSTSWAGKHAKEHSNIRDSIAQSSTYIANQQVGELLNEIDKKIKKLKDKNESLLDSISVKQREISRINNM</sequence>
<evidence type="ECO:0000313" key="3">
    <source>
        <dbReference type="Proteomes" id="UP000075666"/>
    </source>
</evidence>
<dbReference type="Proteomes" id="UP000075666">
    <property type="component" value="Unassembled WGS sequence"/>
</dbReference>
<reference evidence="2 3" key="1">
    <citation type="submission" date="2016-01" db="EMBL/GenBank/DDBJ databases">
        <title>Genome Sequences of Twelve Sporeforming Bacillus Species Isolated from Foods.</title>
        <authorList>
            <person name="Berendsen E.M."/>
            <person name="Wells-Bennik M.H."/>
            <person name="Krawcyk A.O."/>
            <person name="De Jong A."/>
            <person name="Holsappel S."/>
            <person name="Eijlander R.T."/>
            <person name="Kuipers O.P."/>
        </authorList>
    </citation>
    <scope>NUCLEOTIDE SEQUENCE [LARGE SCALE GENOMIC DNA]</scope>
    <source>
        <strain evidence="2 3">B4102</strain>
    </source>
</reference>
<dbReference type="Pfam" id="PF16888">
    <property type="entry name" value="YwqH-like"/>
    <property type="match status" value="1"/>
</dbReference>
<dbReference type="PATRIC" id="fig|46224.3.peg.2787"/>
<keyword evidence="1" id="KW-0175">Coiled coil</keyword>
<evidence type="ECO:0000256" key="1">
    <source>
        <dbReference type="SAM" id="Coils"/>
    </source>
</evidence>
<gene>
    <name evidence="2" type="ORF">B4102_0567</name>
</gene>
<keyword evidence="3" id="KW-1185">Reference proteome</keyword>
<accession>A0A150L6I6</accession>
<dbReference type="EMBL" id="LQYN01000039">
    <property type="protein sequence ID" value="KYD07933.1"/>
    <property type="molecule type" value="Genomic_DNA"/>
</dbReference>
<protein>
    <submittedName>
        <fullName evidence="2">Uncharacterized protein</fullName>
    </submittedName>
</protein>
<dbReference type="InterPro" id="IPR031681">
    <property type="entry name" value="YwqH-like"/>
</dbReference>
<name>A0A150L6I6_9BACI</name>
<evidence type="ECO:0000313" key="2">
    <source>
        <dbReference type="EMBL" id="KYD07933.1"/>
    </source>
</evidence>
<feature type="coiled-coil region" evidence="1">
    <location>
        <begin position="16"/>
        <end position="53"/>
    </location>
</feature>